<dbReference type="InterPro" id="IPR004155">
    <property type="entry name" value="PBS_lyase_HEAT"/>
</dbReference>
<gene>
    <name evidence="1" type="ORF">NB063_17145</name>
</gene>
<organism evidence="1 2">
    <name type="scientific">Aporhodopirellula aestuarii</name>
    <dbReference type="NCBI Taxonomy" id="2950107"/>
    <lineage>
        <taxon>Bacteria</taxon>
        <taxon>Pseudomonadati</taxon>
        <taxon>Planctomycetota</taxon>
        <taxon>Planctomycetia</taxon>
        <taxon>Pirellulales</taxon>
        <taxon>Pirellulaceae</taxon>
        <taxon>Aporhodopirellula</taxon>
    </lineage>
</organism>
<dbReference type="SMART" id="SM00567">
    <property type="entry name" value="EZ_HEAT"/>
    <property type="match status" value="4"/>
</dbReference>
<accession>A0ABT0U663</accession>
<keyword evidence="2" id="KW-1185">Reference proteome</keyword>
<dbReference type="SUPFAM" id="SSF48371">
    <property type="entry name" value="ARM repeat"/>
    <property type="match status" value="1"/>
</dbReference>
<dbReference type="Proteomes" id="UP001202961">
    <property type="component" value="Unassembled WGS sequence"/>
</dbReference>
<protein>
    <submittedName>
        <fullName evidence="1">HEAT repeat domain-containing protein</fullName>
    </submittedName>
</protein>
<dbReference type="RefSeq" id="WP_250929971.1">
    <property type="nucleotide sequence ID" value="NZ_JAMQBK010000044.1"/>
</dbReference>
<name>A0ABT0U663_9BACT</name>
<dbReference type="Gene3D" id="1.25.10.10">
    <property type="entry name" value="Leucine-rich Repeat Variant"/>
    <property type="match status" value="2"/>
</dbReference>
<dbReference type="Pfam" id="PF13646">
    <property type="entry name" value="HEAT_2"/>
    <property type="match status" value="1"/>
</dbReference>
<reference evidence="1 2" key="1">
    <citation type="journal article" date="2022" name="Syst. Appl. Microbiol.">
        <title>Rhodopirellula aestuarii sp. nov., a novel member of the genus Rhodopirellula isolated from brackish sediments collected in the Tagus River estuary, Portugal.</title>
        <authorList>
            <person name="Vitorino I.R."/>
            <person name="Klimek D."/>
            <person name="Calusinska M."/>
            <person name="Lobo-da-Cunha A."/>
            <person name="Vasconcelos V."/>
            <person name="Lage O.M."/>
        </authorList>
    </citation>
    <scope>NUCLEOTIDE SEQUENCE [LARGE SCALE GENOMIC DNA]</scope>
    <source>
        <strain evidence="1 2">ICT_H3.1</strain>
    </source>
</reference>
<evidence type="ECO:0000313" key="2">
    <source>
        <dbReference type="Proteomes" id="UP001202961"/>
    </source>
</evidence>
<dbReference type="InterPro" id="IPR011989">
    <property type="entry name" value="ARM-like"/>
</dbReference>
<dbReference type="InterPro" id="IPR016024">
    <property type="entry name" value="ARM-type_fold"/>
</dbReference>
<dbReference type="PANTHER" id="PTHR12697">
    <property type="entry name" value="PBS LYASE HEAT-LIKE PROTEIN"/>
    <property type="match status" value="1"/>
</dbReference>
<dbReference type="PANTHER" id="PTHR12697:SF39">
    <property type="entry name" value="SLR1687 PROTEIN"/>
    <property type="match status" value="1"/>
</dbReference>
<sequence>MAIPNTRSPMRASMAQAAGLAPGILFLTVTLAMTAAASLNSLAVDPTTPSTQEHVIDGKPLDYWLRTLQSSDSDAKSHRAAATALGKLQAENAQVLETLSSCVRSGDRWLRLAAILGLKHQGSAAVPVLREQLGSADQNIQVAALKTLGQLGPSAISALPDMLKLIEDEKEFVYIRQNAVQCLAAIESGQSAQTTIDRLHALLRNEQNKPAEDYWKHAILRHRIVGALPRLGPHAEVAIPTLIEMLEHPVRPEKRYLKTRGAPSALGLATPILRQDDKGTYTDPSDIETMYVIGSLAEFGPAANEALPILRQLSKDPAMLAATREMASKAIERIAETKVKTDAPERRLTP</sequence>
<evidence type="ECO:0000313" key="1">
    <source>
        <dbReference type="EMBL" id="MCM2372336.1"/>
    </source>
</evidence>
<comment type="caution">
    <text evidence="1">The sequence shown here is derived from an EMBL/GenBank/DDBJ whole genome shotgun (WGS) entry which is preliminary data.</text>
</comment>
<proteinExistence type="predicted"/>
<dbReference type="EMBL" id="JAMQBK010000044">
    <property type="protein sequence ID" value="MCM2372336.1"/>
    <property type="molecule type" value="Genomic_DNA"/>
</dbReference>